<proteinExistence type="predicted"/>
<keyword evidence="2" id="KW-1133">Transmembrane helix</keyword>
<evidence type="ECO:0000313" key="4">
    <source>
        <dbReference type="Proteomes" id="UP000482960"/>
    </source>
</evidence>
<feature type="region of interest" description="Disordered" evidence="1">
    <location>
        <begin position="1"/>
        <end position="25"/>
    </location>
</feature>
<keyword evidence="4" id="KW-1185">Reference proteome</keyword>
<evidence type="ECO:0000256" key="1">
    <source>
        <dbReference type="SAM" id="MobiDB-lite"/>
    </source>
</evidence>
<organism evidence="3 4">
    <name type="scientific">Phytohabitans rumicis</name>
    <dbReference type="NCBI Taxonomy" id="1076125"/>
    <lineage>
        <taxon>Bacteria</taxon>
        <taxon>Bacillati</taxon>
        <taxon>Actinomycetota</taxon>
        <taxon>Actinomycetes</taxon>
        <taxon>Micromonosporales</taxon>
        <taxon>Micromonosporaceae</taxon>
    </lineage>
</organism>
<evidence type="ECO:0000313" key="3">
    <source>
        <dbReference type="EMBL" id="GFJ91361.1"/>
    </source>
</evidence>
<dbReference type="AlphaFoldDB" id="A0A6V8L971"/>
<comment type="caution">
    <text evidence="3">The sequence shown here is derived from an EMBL/GenBank/DDBJ whole genome shotgun (WGS) entry which is preliminary data.</text>
</comment>
<keyword evidence="2" id="KW-0472">Membrane</keyword>
<feature type="compositionally biased region" description="Low complexity" evidence="1">
    <location>
        <begin position="11"/>
        <end position="24"/>
    </location>
</feature>
<gene>
    <name evidence="3" type="ORF">Prum_050030</name>
</gene>
<sequence>MTSGVTDDDAPTSAETPPAKAAPPSKRRRYFAIFGGAAALLVVAVCVGGIALINAVDGVVDRAEDNERGVARTDSACLELERRLNRLTPPGAAADARARATAVRNENAAVRPFLTELDQLPGDRDEHRRDWIEAWRQLVDARTAYADALDRQAGGGEPAFFVAPQGQRGKPVVERLVDAGPDSCDGSVRRLAGPDL</sequence>
<evidence type="ECO:0000256" key="2">
    <source>
        <dbReference type="SAM" id="Phobius"/>
    </source>
</evidence>
<dbReference type="EMBL" id="BLPG01000001">
    <property type="protein sequence ID" value="GFJ91361.1"/>
    <property type="molecule type" value="Genomic_DNA"/>
</dbReference>
<reference evidence="3 4" key="1">
    <citation type="submission" date="2020-03" db="EMBL/GenBank/DDBJ databases">
        <title>Whole genome shotgun sequence of Phytohabitans rumicis NBRC 108638.</title>
        <authorList>
            <person name="Komaki H."/>
            <person name="Tamura T."/>
        </authorList>
    </citation>
    <scope>NUCLEOTIDE SEQUENCE [LARGE SCALE GENOMIC DNA]</scope>
    <source>
        <strain evidence="3 4">NBRC 108638</strain>
    </source>
</reference>
<reference evidence="3 4" key="2">
    <citation type="submission" date="2020-03" db="EMBL/GenBank/DDBJ databases">
        <authorList>
            <person name="Ichikawa N."/>
            <person name="Kimura A."/>
            <person name="Kitahashi Y."/>
            <person name="Uohara A."/>
        </authorList>
    </citation>
    <scope>NUCLEOTIDE SEQUENCE [LARGE SCALE GENOMIC DNA]</scope>
    <source>
        <strain evidence="3 4">NBRC 108638</strain>
    </source>
</reference>
<dbReference type="Proteomes" id="UP000482960">
    <property type="component" value="Unassembled WGS sequence"/>
</dbReference>
<keyword evidence="2" id="KW-0812">Transmembrane</keyword>
<protein>
    <submittedName>
        <fullName evidence="3">Uncharacterized protein</fullName>
    </submittedName>
</protein>
<feature type="compositionally biased region" description="Acidic residues" evidence="1">
    <location>
        <begin position="1"/>
        <end position="10"/>
    </location>
</feature>
<accession>A0A6V8L971</accession>
<name>A0A6V8L971_9ACTN</name>
<feature type="transmembrane region" description="Helical" evidence="2">
    <location>
        <begin position="30"/>
        <end position="53"/>
    </location>
</feature>